<gene>
    <name evidence="1" type="ordered locus">CBUD_0804</name>
</gene>
<dbReference type="KEGG" id="cbd:CBUD_0804"/>
<proteinExistence type="predicted"/>
<dbReference type="HOGENOM" id="CLU_1010894_0_0_6"/>
<organism evidence="1 2">
    <name type="scientific">Coxiella burnetii (strain Dugway 5J108-111)</name>
    <dbReference type="NCBI Taxonomy" id="434922"/>
    <lineage>
        <taxon>Bacteria</taxon>
        <taxon>Pseudomonadati</taxon>
        <taxon>Pseudomonadota</taxon>
        <taxon>Gammaproteobacteria</taxon>
        <taxon>Legionellales</taxon>
        <taxon>Coxiellaceae</taxon>
        <taxon>Coxiella</taxon>
    </lineage>
</organism>
<dbReference type="EMBL" id="CP000733">
    <property type="protein sequence ID" value="ABS77384.2"/>
    <property type="molecule type" value="Genomic_DNA"/>
</dbReference>
<dbReference type="RefSeq" id="WP_011996753.1">
    <property type="nucleotide sequence ID" value="NC_009727.1"/>
</dbReference>
<dbReference type="AlphaFoldDB" id="A9KDX1"/>
<evidence type="ECO:0000313" key="1">
    <source>
        <dbReference type="EMBL" id="ABS77384.2"/>
    </source>
</evidence>
<reference evidence="1 2" key="1">
    <citation type="journal article" date="2009" name="Infect. Immun.">
        <title>Comparative genomics reveal extensive transposon-mediated genomic plasticity and diversity among potential effector proteins within the genus Coxiella.</title>
        <authorList>
            <person name="Beare P.A."/>
            <person name="Unsworth N."/>
            <person name="Andoh M."/>
            <person name="Voth D.E."/>
            <person name="Omsland A."/>
            <person name="Gilk S.D."/>
            <person name="Williams K.P."/>
            <person name="Sobral B.W."/>
            <person name="Kupko J.J.III."/>
            <person name="Porcella S.F."/>
            <person name="Samuel J.E."/>
            <person name="Heinzen R.A."/>
        </authorList>
    </citation>
    <scope>NUCLEOTIDE SEQUENCE [LARGE SCALE GENOMIC DNA]</scope>
    <source>
        <strain evidence="1 2">Dugway 5J108-111</strain>
    </source>
</reference>
<accession>A9KDX1</accession>
<sequence>MKIRFILINIIYTLSIGLSVSIYASELPESFLYQEKSIDPLCFYQIQNTQDTLSLEKCGIKSEPSIKKAGENKQLIKAGFVGFDYTQNGARGMSYYKVFKSGHDYFLVYSINNGGGSGIFSSLSKVRRKGNDLLIHAISGGDRCNGGINNVAVKGKTLIYSVNITPYDFLELGKQNPHHLRAYDDLADCAACCQGVATFARRLDKVIGEERLISVNLLDVNEASKSSISEKPYQACFDKLIMNYQKRGQQHLTPSEFNQFLKTFNSQCFSSINIK</sequence>
<name>A9KDX1_COXBN</name>
<dbReference type="Proteomes" id="UP000008555">
    <property type="component" value="Chromosome"/>
</dbReference>
<protein>
    <submittedName>
        <fullName evidence="1">Uncharacterized protein</fullName>
    </submittedName>
</protein>
<evidence type="ECO:0000313" key="2">
    <source>
        <dbReference type="Proteomes" id="UP000008555"/>
    </source>
</evidence>